<dbReference type="Gene3D" id="2.60.40.10">
    <property type="entry name" value="Immunoglobulins"/>
    <property type="match status" value="1"/>
</dbReference>
<dbReference type="InterPro" id="IPR037524">
    <property type="entry name" value="PA14/GLEYA"/>
</dbReference>
<dbReference type="SMART" id="SM01217">
    <property type="entry name" value="Fn3_like"/>
    <property type="match status" value="1"/>
</dbReference>
<dbReference type="Proteomes" id="UP000761534">
    <property type="component" value="Unassembled WGS sequence"/>
</dbReference>
<dbReference type="InterPro" id="IPR017853">
    <property type="entry name" value="GH"/>
</dbReference>
<evidence type="ECO:0000259" key="6">
    <source>
        <dbReference type="PROSITE" id="PS51820"/>
    </source>
</evidence>
<dbReference type="FunFam" id="2.60.40.10:FF:000495">
    <property type="entry name" value="Periplasmic beta-glucosidase"/>
    <property type="match status" value="1"/>
</dbReference>
<dbReference type="SUPFAM" id="SSF51445">
    <property type="entry name" value="(Trans)glycosidases"/>
    <property type="match status" value="1"/>
</dbReference>
<evidence type="ECO:0000256" key="1">
    <source>
        <dbReference type="ARBA" id="ARBA00000448"/>
    </source>
</evidence>
<dbReference type="Gene3D" id="2.60.120.260">
    <property type="entry name" value="Galactose-binding domain-like"/>
    <property type="match status" value="1"/>
</dbReference>
<evidence type="ECO:0000256" key="4">
    <source>
        <dbReference type="ARBA" id="ARBA00022801"/>
    </source>
</evidence>
<keyword evidence="4" id="KW-0378">Hydrolase</keyword>
<evidence type="ECO:0000256" key="5">
    <source>
        <dbReference type="ARBA" id="ARBA00023295"/>
    </source>
</evidence>
<dbReference type="GO" id="GO:0009251">
    <property type="term" value="P:glucan catabolic process"/>
    <property type="evidence" value="ECO:0007669"/>
    <property type="project" value="TreeGrafter"/>
</dbReference>
<dbReference type="InterPro" id="IPR013783">
    <property type="entry name" value="Ig-like_fold"/>
</dbReference>
<name>A0A642VAC8_9ASCO</name>
<dbReference type="SMART" id="SM00758">
    <property type="entry name" value="PA14"/>
    <property type="match status" value="1"/>
</dbReference>
<dbReference type="AlphaFoldDB" id="A0A642VAC8"/>
<dbReference type="Gene3D" id="3.40.50.1700">
    <property type="entry name" value="Glycoside hydrolase family 3 C-terminal domain"/>
    <property type="match status" value="1"/>
</dbReference>
<dbReference type="Gene3D" id="3.20.20.300">
    <property type="entry name" value="Glycoside hydrolase, family 3, N-terminal domain"/>
    <property type="match status" value="1"/>
</dbReference>
<evidence type="ECO:0000313" key="8">
    <source>
        <dbReference type="Proteomes" id="UP000761534"/>
    </source>
</evidence>
<dbReference type="VEuPathDB" id="FungiDB:TRICI_000744"/>
<keyword evidence="5" id="KW-0326">Glycosidase</keyword>
<dbReference type="InterPro" id="IPR011658">
    <property type="entry name" value="PA14_dom"/>
</dbReference>
<evidence type="ECO:0000256" key="2">
    <source>
        <dbReference type="ARBA" id="ARBA00005336"/>
    </source>
</evidence>
<dbReference type="InterPro" id="IPR001764">
    <property type="entry name" value="Glyco_hydro_3_N"/>
</dbReference>
<evidence type="ECO:0000256" key="3">
    <source>
        <dbReference type="ARBA" id="ARBA00012744"/>
    </source>
</evidence>
<dbReference type="InterPro" id="IPR050288">
    <property type="entry name" value="Cellulose_deg_GH3"/>
</dbReference>
<accession>A0A642VAC8</accession>
<dbReference type="SUPFAM" id="SSF52279">
    <property type="entry name" value="Beta-D-glucan exohydrolase, C-terminal domain"/>
    <property type="match status" value="1"/>
</dbReference>
<gene>
    <name evidence="7" type="ORF">TRICI_000744</name>
</gene>
<reference evidence="7" key="1">
    <citation type="journal article" date="2019" name="G3 (Bethesda)">
        <title>Genome Assemblies of Two Rare Opportunistic Yeast Pathogens: Diutina rugosa (syn. Candida rugosa) and Trichomonascus ciferrii (syn. Candida ciferrii).</title>
        <authorList>
            <person name="Mixao V."/>
            <person name="Saus E."/>
            <person name="Hansen A.P."/>
            <person name="Lass-Florl C."/>
            <person name="Gabaldon T."/>
        </authorList>
    </citation>
    <scope>NUCLEOTIDE SEQUENCE</scope>
    <source>
        <strain evidence="7">CBS 4856</strain>
    </source>
</reference>
<dbReference type="Pfam" id="PF07691">
    <property type="entry name" value="PA14"/>
    <property type="match status" value="1"/>
</dbReference>
<dbReference type="PANTHER" id="PTHR42715:SF27">
    <property type="entry name" value="BETA-GLUCOSIDASE-RELATED"/>
    <property type="match status" value="1"/>
</dbReference>
<dbReference type="EMBL" id="SWFS01000066">
    <property type="protein sequence ID" value="KAA8917072.1"/>
    <property type="molecule type" value="Genomic_DNA"/>
</dbReference>
<dbReference type="OrthoDB" id="47059at2759"/>
<dbReference type="InterPro" id="IPR026891">
    <property type="entry name" value="Fn3-like"/>
</dbReference>
<comment type="catalytic activity">
    <reaction evidence="1">
        <text>Hydrolysis of terminal, non-reducing beta-D-glucosyl residues with release of beta-D-glucose.</text>
        <dbReference type="EC" id="3.2.1.21"/>
    </reaction>
</comment>
<dbReference type="PANTHER" id="PTHR42715">
    <property type="entry name" value="BETA-GLUCOSIDASE"/>
    <property type="match status" value="1"/>
</dbReference>
<sequence length="875" mass="95930">MTQSDSYAVEEVLEGLTTEEKIELLSGNADAWPRELRLGGSPKNNFRKRLVQYLNRVTDKIVCIGRDFWHTNAVSGLPSVRMSDGPNGVRGTKFFNGVPAACFPCGTALGSLMDKELLYEAGKLMAMEARAKGAHIILGPTVNMQRSPLGGRGFESFSEDPLLSGTAAAAIINGIQDNGIQATIKHYVGNDQEDERSAVNAIIPERALREIYLKPFQIAMRDARPAMVMTAYNKVNAVHAAECKRLLTDILRKEWNWQGAVTSDWFGTYSTVDAVKAGLDIEMPGPAVWRGRLLSTSLATRTVSMNDIDDRARAIVRLVRKCMAESGVPENAPEGTNDTPETARLLRQLAAESLVLLKNEDNVLPLAKNKSTAVIGSNGKIASFCGGGSASMRPYYKVTPYDGIARKLESEPQYAIGVDSSLTLPLAGDQLTTAEDKPGFIFKTYNSPRSDPNRKHVDTLHLVDSSMFLADYDPGLPKDKPYYIDITGYFTPEEDGVYEFGVIVTGTALLYVNDELVVDNATVQRPGDAFLGSGTIEEKGTIHLKKGVKYKVFVEFGGAATSKLKRTGTPMFGGALRLGLRKQFDAADEISKAIEIAKNVDQVILTLGLNSDFESEGFDRKHMDLPPHVDELVEAVSAVNKNVVVVMQSGTPVTLPWIDRVKGYIHAWYGGNETGNGIADVLFGDVNPSGKLPLTFPKRVQDNPGYLNYSSENGVVVYGENVYVGYRYYQAVGRDPLFHFGQGLSYTSFTYKTRAIDIRGGDGLDGELHVSVDVTNTGKLAGKDTVQIYISQQHPSIGRPPHELKGYSKVYLTPGETRTAHIKVPLKEACSYWDDSRVKWIMEKGNYEVHVAASSVEIHHTEVITIAKTTWWTGL</sequence>
<dbReference type="GO" id="GO:0008422">
    <property type="term" value="F:beta-glucosidase activity"/>
    <property type="evidence" value="ECO:0007669"/>
    <property type="project" value="UniProtKB-EC"/>
</dbReference>
<comment type="similarity">
    <text evidence="2">Belongs to the glycosyl hydrolase 3 family.</text>
</comment>
<dbReference type="Pfam" id="PF00933">
    <property type="entry name" value="Glyco_hydro_3"/>
    <property type="match status" value="1"/>
</dbReference>
<keyword evidence="8" id="KW-1185">Reference proteome</keyword>
<dbReference type="InterPro" id="IPR002772">
    <property type="entry name" value="Glyco_hydro_3_C"/>
</dbReference>
<proteinExistence type="inferred from homology"/>
<dbReference type="PRINTS" id="PR00133">
    <property type="entry name" value="GLHYDRLASE3"/>
</dbReference>
<dbReference type="Pfam" id="PF01915">
    <property type="entry name" value="Glyco_hydro_3_C"/>
    <property type="match status" value="1"/>
</dbReference>
<dbReference type="PROSITE" id="PS51820">
    <property type="entry name" value="PA14"/>
    <property type="match status" value="1"/>
</dbReference>
<evidence type="ECO:0000313" key="7">
    <source>
        <dbReference type="EMBL" id="KAA8917072.1"/>
    </source>
</evidence>
<dbReference type="InterPro" id="IPR036962">
    <property type="entry name" value="Glyco_hydro_3_N_sf"/>
</dbReference>
<dbReference type="EC" id="3.2.1.21" evidence="3"/>
<dbReference type="InterPro" id="IPR036881">
    <property type="entry name" value="Glyco_hydro_3_C_sf"/>
</dbReference>
<protein>
    <recommendedName>
        <fullName evidence="3">beta-glucosidase</fullName>
        <ecNumber evidence="3">3.2.1.21</ecNumber>
    </recommendedName>
</protein>
<organism evidence="7 8">
    <name type="scientific">Trichomonascus ciferrii</name>
    <dbReference type="NCBI Taxonomy" id="44093"/>
    <lineage>
        <taxon>Eukaryota</taxon>
        <taxon>Fungi</taxon>
        <taxon>Dikarya</taxon>
        <taxon>Ascomycota</taxon>
        <taxon>Saccharomycotina</taxon>
        <taxon>Dipodascomycetes</taxon>
        <taxon>Dipodascales</taxon>
        <taxon>Trichomonascaceae</taxon>
        <taxon>Trichomonascus</taxon>
        <taxon>Trichomonascus ciferrii complex</taxon>
    </lineage>
</organism>
<feature type="domain" description="PA14" evidence="6">
    <location>
        <begin position="435"/>
        <end position="594"/>
    </location>
</feature>
<comment type="caution">
    <text evidence="7">The sequence shown here is derived from an EMBL/GenBank/DDBJ whole genome shotgun (WGS) entry which is preliminary data.</text>
</comment>
<dbReference type="Pfam" id="PF14310">
    <property type="entry name" value="Fn3-like"/>
    <property type="match status" value="1"/>
</dbReference>